<name>A0A9W8L128_9FUNG</name>
<comment type="caution">
    <text evidence="2">The sequence shown here is derived from an EMBL/GenBank/DDBJ whole genome shotgun (WGS) entry which is preliminary data.</text>
</comment>
<proteinExistence type="predicted"/>
<keyword evidence="3" id="KW-1185">Reference proteome</keyword>
<evidence type="ECO:0000313" key="3">
    <source>
        <dbReference type="Proteomes" id="UP001151516"/>
    </source>
</evidence>
<organism evidence="2 3">
    <name type="scientific">Coemansia spiralis</name>
    <dbReference type="NCBI Taxonomy" id="417178"/>
    <lineage>
        <taxon>Eukaryota</taxon>
        <taxon>Fungi</taxon>
        <taxon>Fungi incertae sedis</taxon>
        <taxon>Zoopagomycota</taxon>
        <taxon>Kickxellomycotina</taxon>
        <taxon>Kickxellomycetes</taxon>
        <taxon>Kickxellales</taxon>
        <taxon>Kickxellaceae</taxon>
        <taxon>Coemansia</taxon>
    </lineage>
</organism>
<sequence length="304" mass="32451">MSLRDELSTSAPVLPSPRSGQYVSILRRTLGGVLFSDPVYVPPTHTLPELPDGLQYIVVHPSEVPARSQTLTEFLSASTKAASDTATRPQTSQPLPSPTLPQEEDYGSFSSFLPMRDSSLSTLDAADYAIISTRHVTAQPIDKPEPAQPYVLDDESKALISGMGLTPADLGFDDEQQHTTGAVETAEDILSANAALIAELVAMQDSRAKSGNFGQISEKEQAIAAKLQANLVRATAAFAPAELRPPRAEIQRVASRLLDKSSGSYAGTLPPQRRYAFVSNASSSSIIPPTATMAPMQRAPQPKP</sequence>
<protein>
    <submittedName>
        <fullName evidence="2">Uncharacterized protein</fullName>
    </submittedName>
</protein>
<gene>
    <name evidence="2" type="ORF">IWW39_005079</name>
</gene>
<feature type="compositionally biased region" description="Low complexity" evidence="1">
    <location>
        <begin position="77"/>
        <end position="87"/>
    </location>
</feature>
<evidence type="ECO:0000256" key="1">
    <source>
        <dbReference type="SAM" id="MobiDB-lite"/>
    </source>
</evidence>
<evidence type="ECO:0000313" key="2">
    <source>
        <dbReference type="EMBL" id="KAJ2684151.1"/>
    </source>
</evidence>
<dbReference type="AlphaFoldDB" id="A0A9W8L128"/>
<accession>A0A9W8L128</accession>
<dbReference type="EMBL" id="JANBTX010000230">
    <property type="protein sequence ID" value="KAJ2684151.1"/>
    <property type="molecule type" value="Genomic_DNA"/>
</dbReference>
<dbReference type="Proteomes" id="UP001151516">
    <property type="component" value="Unassembled WGS sequence"/>
</dbReference>
<dbReference type="OrthoDB" id="5550319at2759"/>
<reference evidence="2" key="1">
    <citation type="submission" date="2022-07" db="EMBL/GenBank/DDBJ databases">
        <title>Phylogenomic reconstructions and comparative analyses of Kickxellomycotina fungi.</title>
        <authorList>
            <person name="Reynolds N.K."/>
            <person name="Stajich J.E."/>
            <person name="Barry K."/>
            <person name="Grigoriev I.V."/>
            <person name="Crous P."/>
            <person name="Smith M.E."/>
        </authorList>
    </citation>
    <scope>NUCLEOTIDE SEQUENCE</scope>
    <source>
        <strain evidence="2">CBS 109367</strain>
    </source>
</reference>
<feature type="region of interest" description="Disordered" evidence="1">
    <location>
        <begin position="77"/>
        <end position="105"/>
    </location>
</feature>
<feature type="region of interest" description="Disordered" evidence="1">
    <location>
        <begin position="285"/>
        <end position="304"/>
    </location>
</feature>